<comment type="caution">
    <text evidence="2">The sequence shown here is derived from an EMBL/GenBank/DDBJ whole genome shotgun (WGS) entry which is preliminary data.</text>
</comment>
<feature type="transmembrane region" description="Helical" evidence="1">
    <location>
        <begin position="84"/>
        <end position="103"/>
    </location>
</feature>
<protein>
    <recommendedName>
        <fullName evidence="4">Transmembrane protein</fullName>
    </recommendedName>
</protein>
<keyword evidence="3" id="KW-1185">Reference proteome</keyword>
<reference evidence="2 3" key="1">
    <citation type="submission" date="2021-04" db="EMBL/GenBank/DDBJ databases">
        <title>Pseudomonas rustica sp. nov. isolated from raw milk.</title>
        <authorList>
            <person name="Fiedler G."/>
            <person name="Gieschler S."/>
            <person name="Kabisch J."/>
            <person name="Grimmler C."/>
            <person name="Brinks E."/>
            <person name="Wagner N."/>
            <person name="Hetzer B."/>
            <person name="Franz C.M.A.P."/>
            <person name="Boehnlein C."/>
        </authorList>
    </citation>
    <scope>NUCLEOTIDE SEQUENCE [LARGE SCALE GENOMIC DNA]</scope>
    <source>
        <strain evidence="2 3">MBT-4</strain>
    </source>
</reference>
<keyword evidence="1" id="KW-0812">Transmembrane</keyword>
<sequence length="139" mass="15491">MTRLQALKLMQLVIALPAYTVPTCTTIAATLFLVFAVPFSFVTSLPPSAFLQTLPWVTLLLFMQWACWSIFADVLEDIPSVRHLTLLVFGLLLTLFFGAFAWWLFDDHILGLMCGSQGMAAGVLLVINLLRKRFQAGQP</sequence>
<dbReference type="Proteomes" id="UP000676035">
    <property type="component" value="Unassembled WGS sequence"/>
</dbReference>
<feature type="transmembrane region" description="Helical" evidence="1">
    <location>
        <begin position="12"/>
        <end position="41"/>
    </location>
</feature>
<accession>A0ABS5N3M6</accession>
<keyword evidence="1" id="KW-0472">Membrane</keyword>
<evidence type="ECO:0008006" key="4">
    <source>
        <dbReference type="Google" id="ProtNLM"/>
    </source>
</evidence>
<evidence type="ECO:0000313" key="2">
    <source>
        <dbReference type="EMBL" id="MBS4081173.1"/>
    </source>
</evidence>
<feature type="transmembrane region" description="Helical" evidence="1">
    <location>
        <begin position="53"/>
        <end position="72"/>
    </location>
</feature>
<evidence type="ECO:0000256" key="1">
    <source>
        <dbReference type="SAM" id="Phobius"/>
    </source>
</evidence>
<name>A0ABS5N3M6_9PSED</name>
<feature type="transmembrane region" description="Helical" evidence="1">
    <location>
        <begin position="109"/>
        <end position="130"/>
    </location>
</feature>
<keyword evidence="1" id="KW-1133">Transmembrane helix</keyword>
<dbReference type="EMBL" id="JAGYHF010000013">
    <property type="protein sequence ID" value="MBS4081173.1"/>
    <property type="molecule type" value="Genomic_DNA"/>
</dbReference>
<proteinExistence type="predicted"/>
<gene>
    <name evidence="2" type="ORF">KFS80_23060</name>
</gene>
<organism evidence="2 3">
    <name type="scientific">Pseudomonas rustica</name>
    <dbReference type="NCBI Taxonomy" id="2827099"/>
    <lineage>
        <taxon>Bacteria</taxon>
        <taxon>Pseudomonadati</taxon>
        <taxon>Pseudomonadota</taxon>
        <taxon>Gammaproteobacteria</taxon>
        <taxon>Pseudomonadales</taxon>
        <taxon>Pseudomonadaceae</taxon>
        <taxon>Pseudomonas</taxon>
    </lineage>
</organism>
<evidence type="ECO:0000313" key="3">
    <source>
        <dbReference type="Proteomes" id="UP000676035"/>
    </source>
</evidence>